<evidence type="ECO:0000313" key="1">
    <source>
        <dbReference type="Proteomes" id="UP000887580"/>
    </source>
</evidence>
<protein>
    <submittedName>
        <fullName evidence="2">Zinc finger protein</fullName>
    </submittedName>
</protein>
<dbReference type="WBParaSite" id="PS1159_v2.g622.t1">
    <property type="protein sequence ID" value="PS1159_v2.g622.t1"/>
    <property type="gene ID" value="PS1159_v2.g622"/>
</dbReference>
<sequence>KSTEELASILESDGSHYDRNLDDPLTLKIMDSNVEINSLNDADEQESTVVIEPVDRTFDDNSTPNEPVDHTFDEHSVEESVNRDTETIVESLNNFDEINPLNIVKTENTVVQSAEEIASADGDVDVRESQQSVVIHDDSNLDNQPITNVERNGFIDYIEQDDTVVSVANIVQDHDIRIEDQHDEVETIDEIAESPVDSDNIVESKPQINNTYEDDEGDTSIVAENGQGDDSSASEMVIPRSRNLYIPPIQDPRTFLITGRNDGASSHFIPIFRQNSKDLSKTVVSFFKF</sequence>
<evidence type="ECO:0000313" key="2">
    <source>
        <dbReference type="WBParaSite" id="PS1159_v2.g622.t1"/>
    </source>
</evidence>
<reference evidence="2" key="1">
    <citation type="submission" date="2022-11" db="UniProtKB">
        <authorList>
            <consortium name="WormBaseParasite"/>
        </authorList>
    </citation>
    <scope>IDENTIFICATION</scope>
</reference>
<accession>A0AC35GLB6</accession>
<name>A0AC35GLB6_9BILA</name>
<proteinExistence type="predicted"/>
<organism evidence="1 2">
    <name type="scientific">Panagrolaimus sp. PS1159</name>
    <dbReference type="NCBI Taxonomy" id="55785"/>
    <lineage>
        <taxon>Eukaryota</taxon>
        <taxon>Metazoa</taxon>
        <taxon>Ecdysozoa</taxon>
        <taxon>Nematoda</taxon>
        <taxon>Chromadorea</taxon>
        <taxon>Rhabditida</taxon>
        <taxon>Tylenchina</taxon>
        <taxon>Panagrolaimomorpha</taxon>
        <taxon>Panagrolaimoidea</taxon>
        <taxon>Panagrolaimidae</taxon>
        <taxon>Panagrolaimus</taxon>
    </lineage>
</organism>
<dbReference type="Proteomes" id="UP000887580">
    <property type="component" value="Unplaced"/>
</dbReference>